<dbReference type="GO" id="GO:0005886">
    <property type="term" value="C:plasma membrane"/>
    <property type="evidence" value="ECO:0007669"/>
    <property type="project" value="UniProtKB-SubCell"/>
</dbReference>
<evidence type="ECO:0000256" key="2">
    <source>
        <dbReference type="ARBA" id="ARBA00022692"/>
    </source>
</evidence>
<keyword evidence="3 6" id="KW-1133">Transmembrane helix</keyword>
<keyword evidence="2 6" id="KW-0812">Transmembrane</keyword>
<sequence length="480" mass="56007">MTVSYNQSVATSRPSTFLALIFRWRGSVWKAVWIQYSVWLALYFLVSIIYRFFLTDCQKDNFVRLVDYASARTSYIPLDWILGFFIAGVLRRFWYLYDIIGFIDNIACSVATYIRGDSERAHQYRRNIIRYCELTQVLIFRDLSMKARKRFPTLDTVAAAGFMMPHEKANFDQIQYNYNKYFLPFNWSWALVYNARKEGLIESDYYVTVISEDIKKFRTGLAWVCNYDWVPLPIIYPTIVCLAVHMYFFVCVLARQYVKGSENDPDMIDMVFPFMTSIQFVLYMGWLKVGEGLLNPWGEDDDDFETNMLIDRNLAMGLKIADEGYDKTPRLEKDAFWDDTWVPLYSEASAHEKRYHQRQGSLAHIKLARSVSQVRMVPREGKKASAVVKEKIVNVKPEETNELPRRSSTTHGSTVFRPSSLLNLMKHHSSSASLEKGQSPGSYRMETLSAPTRIDSSVQFQVKIEEHEEEQEIRDDSKEK</sequence>
<feature type="transmembrane region" description="Helical" evidence="6">
    <location>
        <begin position="267"/>
        <end position="286"/>
    </location>
</feature>
<evidence type="ECO:0000256" key="1">
    <source>
        <dbReference type="ARBA" id="ARBA00004141"/>
    </source>
</evidence>
<keyword evidence="6" id="KW-0868">Chloride</keyword>
<keyword evidence="6" id="KW-0406">Ion transport</keyword>
<evidence type="ECO:0000256" key="5">
    <source>
        <dbReference type="ARBA" id="ARBA00034769"/>
    </source>
</evidence>
<dbReference type="Proteomes" id="UP000005237">
    <property type="component" value="Unassembled WGS sequence"/>
</dbReference>
<feature type="transmembrane region" description="Helical" evidence="6">
    <location>
        <begin position="234"/>
        <end position="255"/>
    </location>
</feature>
<dbReference type="InterPro" id="IPR021134">
    <property type="entry name" value="Bestrophin-like"/>
</dbReference>
<comment type="function">
    <text evidence="6">Forms chloride channels.</text>
</comment>
<name>A0A8R1DG85_CAEJA</name>
<dbReference type="GO" id="GO:0005254">
    <property type="term" value="F:chloride channel activity"/>
    <property type="evidence" value="ECO:0007669"/>
    <property type="project" value="UniProtKB-KW"/>
</dbReference>
<proteinExistence type="inferred from homology"/>
<keyword evidence="6" id="KW-0869">Chloride channel</keyword>
<dbReference type="Pfam" id="PF01062">
    <property type="entry name" value="Bestrophin"/>
    <property type="match status" value="1"/>
</dbReference>
<evidence type="ECO:0000256" key="3">
    <source>
        <dbReference type="ARBA" id="ARBA00022989"/>
    </source>
</evidence>
<dbReference type="EnsemblMetazoa" id="CJA01918.1">
    <property type="protein sequence ID" value="CJA01918.1"/>
    <property type="gene ID" value="WBGene00121122"/>
</dbReference>
<reference evidence="9" key="1">
    <citation type="submission" date="2010-08" db="EMBL/GenBank/DDBJ databases">
        <authorList>
            <consortium name="Caenorhabditis japonica Sequencing Consortium"/>
            <person name="Wilson R.K."/>
        </authorList>
    </citation>
    <scope>NUCLEOTIDE SEQUENCE [LARGE SCALE GENOMIC DNA]</scope>
    <source>
        <strain evidence="9">DF5081</strain>
    </source>
</reference>
<reference evidence="8" key="2">
    <citation type="submission" date="2022-06" db="UniProtKB">
        <authorList>
            <consortium name="EnsemblMetazoa"/>
        </authorList>
    </citation>
    <scope>IDENTIFICATION</scope>
    <source>
        <strain evidence="8">DF5081</strain>
    </source>
</reference>
<feature type="region of interest" description="Disordered" evidence="7">
    <location>
        <begin position="428"/>
        <end position="456"/>
    </location>
</feature>
<dbReference type="AlphaFoldDB" id="A0A8R1DG85"/>
<organism evidence="8 9">
    <name type="scientific">Caenorhabditis japonica</name>
    <dbReference type="NCBI Taxonomy" id="281687"/>
    <lineage>
        <taxon>Eukaryota</taxon>
        <taxon>Metazoa</taxon>
        <taxon>Ecdysozoa</taxon>
        <taxon>Nematoda</taxon>
        <taxon>Chromadorea</taxon>
        <taxon>Rhabditida</taxon>
        <taxon>Rhabditina</taxon>
        <taxon>Rhabditomorpha</taxon>
        <taxon>Rhabditoidea</taxon>
        <taxon>Rhabditidae</taxon>
        <taxon>Peloderinae</taxon>
        <taxon>Caenorhabditis</taxon>
    </lineage>
</organism>
<dbReference type="PANTHER" id="PTHR10736:SF24">
    <property type="entry name" value="BESTROPHIN HOMOLOG 18"/>
    <property type="match status" value="1"/>
</dbReference>
<comment type="subcellular location">
    <subcellularLocation>
        <location evidence="6">Cell membrane</location>
        <topology evidence="6">Multi-pass membrane protein</topology>
    </subcellularLocation>
    <subcellularLocation>
        <location evidence="1">Membrane</location>
        <topology evidence="1">Multi-pass membrane protein</topology>
    </subcellularLocation>
</comment>
<dbReference type="PANTHER" id="PTHR10736">
    <property type="entry name" value="BESTROPHIN"/>
    <property type="match status" value="1"/>
</dbReference>
<accession>A0A8R1DG85</accession>
<evidence type="ECO:0000256" key="7">
    <source>
        <dbReference type="SAM" id="MobiDB-lite"/>
    </source>
</evidence>
<feature type="transmembrane region" description="Helical" evidence="6">
    <location>
        <begin position="33"/>
        <end position="54"/>
    </location>
</feature>
<feature type="transmembrane region" description="Helical" evidence="6">
    <location>
        <begin position="75"/>
        <end position="94"/>
    </location>
</feature>
<dbReference type="GO" id="GO:0034707">
    <property type="term" value="C:chloride channel complex"/>
    <property type="evidence" value="ECO:0007669"/>
    <property type="project" value="UniProtKB-KW"/>
</dbReference>
<evidence type="ECO:0000313" key="8">
    <source>
        <dbReference type="EnsemblMetazoa" id="CJA01918.1"/>
    </source>
</evidence>
<keyword evidence="9" id="KW-1185">Reference proteome</keyword>
<evidence type="ECO:0000256" key="4">
    <source>
        <dbReference type="ARBA" id="ARBA00023136"/>
    </source>
</evidence>
<comment type="similarity">
    <text evidence="5 6">Belongs to the anion channel-forming bestrophin (TC 1.A.46) family. Calcium-sensitive chloride channel subfamily.</text>
</comment>
<evidence type="ECO:0000313" key="9">
    <source>
        <dbReference type="Proteomes" id="UP000005237"/>
    </source>
</evidence>
<keyword evidence="6" id="KW-0813">Transport</keyword>
<keyword evidence="6" id="KW-0407">Ion channel</keyword>
<evidence type="ECO:0000256" key="6">
    <source>
        <dbReference type="RuleBase" id="RU363126"/>
    </source>
</evidence>
<keyword evidence="6" id="KW-1003">Cell membrane</keyword>
<dbReference type="InterPro" id="IPR000615">
    <property type="entry name" value="Bestrophin"/>
</dbReference>
<keyword evidence="4 6" id="KW-0472">Membrane</keyword>
<protein>
    <recommendedName>
        <fullName evidence="6">Bestrophin homolog</fullName>
    </recommendedName>
</protein>